<dbReference type="AlphaFoldDB" id="A0AAE0RVG6"/>
<sequence>GKTLHTIQPKVNWDVDISIKLSLRELRTINRLKTGKTLLKSSHGTNANSNFPACQVLETLLYVFNDCPTYTT</sequence>
<evidence type="ECO:0000313" key="1">
    <source>
        <dbReference type="EMBL" id="KAK3580356.1"/>
    </source>
</evidence>
<feature type="non-terminal residue" evidence="1">
    <location>
        <position position="1"/>
    </location>
</feature>
<accession>A0AAE0RVG6</accession>
<reference evidence="1" key="1">
    <citation type="journal article" date="2021" name="Genome Biol. Evol.">
        <title>A High-Quality Reference Genome for a Parasitic Bivalve with Doubly Uniparental Inheritance (Bivalvia: Unionida).</title>
        <authorList>
            <person name="Smith C.H."/>
        </authorList>
    </citation>
    <scope>NUCLEOTIDE SEQUENCE</scope>
    <source>
        <strain evidence="1">CHS0354</strain>
    </source>
</reference>
<name>A0AAE0RVG6_9BIVA</name>
<proteinExistence type="predicted"/>
<reference evidence="1" key="3">
    <citation type="submission" date="2023-05" db="EMBL/GenBank/DDBJ databases">
        <authorList>
            <person name="Smith C.H."/>
        </authorList>
    </citation>
    <scope>NUCLEOTIDE SEQUENCE</scope>
    <source>
        <strain evidence="1">CHS0354</strain>
        <tissue evidence="1">Mantle</tissue>
    </source>
</reference>
<keyword evidence="2" id="KW-1185">Reference proteome</keyword>
<evidence type="ECO:0000313" key="2">
    <source>
        <dbReference type="Proteomes" id="UP001195483"/>
    </source>
</evidence>
<reference evidence="1" key="2">
    <citation type="journal article" date="2021" name="Genome Biol. Evol.">
        <title>Developing a high-quality reference genome for a parasitic bivalve with doubly uniparental inheritance (Bivalvia: Unionida).</title>
        <authorList>
            <person name="Smith C.H."/>
        </authorList>
    </citation>
    <scope>NUCLEOTIDE SEQUENCE</scope>
    <source>
        <strain evidence="1">CHS0354</strain>
        <tissue evidence="1">Mantle</tissue>
    </source>
</reference>
<organism evidence="1 2">
    <name type="scientific">Potamilus streckersoni</name>
    <dbReference type="NCBI Taxonomy" id="2493646"/>
    <lineage>
        <taxon>Eukaryota</taxon>
        <taxon>Metazoa</taxon>
        <taxon>Spiralia</taxon>
        <taxon>Lophotrochozoa</taxon>
        <taxon>Mollusca</taxon>
        <taxon>Bivalvia</taxon>
        <taxon>Autobranchia</taxon>
        <taxon>Heteroconchia</taxon>
        <taxon>Palaeoheterodonta</taxon>
        <taxon>Unionida</taxon>
        <taxon>Unionoidea</taxon>
        <taxon>Unionidae</taxon>
        <taxon>Ambleminae</taxon>
        <taxon>Lampsilini</taxon>
        <taxon>Potamilus</taxon>
    </lineage>
</organism>
<dbReference type="EMBL" id="JAEAOA010000907">
    <property type="protein sequence ID" value="KAK3580356.1"/>
    <property type="molecule type" value="Genomic_DNA"/>
</dbReference>
<feature type="non-terminal residue" evidence="1">
    <location>
        <position position="72"/>
    </location>
</feature>
<gene>
    <name evidence="1" type="ORF">CHS0354_014830</name>
</gene>
<comment type="caution">
    <text evidence="1">The sequence shown here is derived from an EMBL/GenBank/DDBJ whole genome shotgun (WGS) entry which is preliminary data.</text>
</comment>
<protein>
    <submittedName>
        <fullName evidence="1">Uncharacterized protein</fullName>
    </submittedName>
</protein>
<dbReference type="Proteomes" id="UP001195483">
    <property type="component" value="Unassembled WGS sequence"/>
</dbReference>